<name>D8LY43_BLAHO</name>
<keyword evidence="3" id="KW-0547">Nucleotide-binding</keyword>
<dbReference type="PANTHER" id="PTHR24058">
    <property type="entry name" value="DUAL SPECIFICITY PROTEIN KINASE"/>
    <property type="match status" value="1"/>
</dbReference>
<dbReference type="InParanoid" id="D8LY43"/>
<sequence>MYKGHRCLVFEQLHYNLFDILRFNNFVGFNIHHVQKIAYQLFCALRYIHSDSNKIIHCDVKPENILLSEFNGSDIKLIDFGSSSHMGSCFFSYIQSRYYRAPEVILGLPYSSSIDMWSVACVLYEICTGEPLFRGRNELEQIILISSLLGDPPLDMLIVRFGAFLNSCRKEKRWRISTCERVSAMMGTVDTSVEWVI</sequence>
<dbReference type="EMBL" id="FN668639">
    <property type="protein sequence ID" value="CBK20498.2"/>
    <property type="molecule type" value="Genomic_DNA"/>
</dbReference>
<evidence type="ECO:0000256" key="5">
    <source>
        <dbReference type="ARBA" id="ARBA00022840"/>
    </source>
</evidence>
<proteinExistence type="predicted"/>
<dbReference type="GO" id="GO:0004674">
    <property type="term" value="F:protein serine/threonine kinase activity"/>
    <property type="evidence" value="ECO:0007669"/>
    <property type="project" value="UniProtKB-KW"/>
</dbReference>
<protein>
    <recommendedName>
        <fullName evidence="6">Protein kinase domain-containing protein</fullName>
    </recommendedName>
</protein>
<dbReference type="GO" id="GO:0005524">
    <property type="term" value="F:ATP binding"/>
    <property type="evidence" value="ECO:0007669"/>
    <property type="project" value="UniProtKB-KW"/>
</dbReference>
<dbReference type="GeneID" id="24918110"/>
<dbReference type="Pfam" id="PF00069">
    <property type="entry name" value="Pkinase"/>
    <property type="match status" value="1"/>
</dbReference>
<dbReference type="OrthoDB" id="9332038at2759"/>
<dbReference type="RefSeq" id="XP_012894546.1">
    <property type="nucleotide sequence ID" value="XM_013039092.1"/>
</dbReference>
<dbReference type="OMA" id="HKDMHEL"/>
<dbReference type="InterPro" id="IPR008271">
    <property type="entry name" value="Ser/Thr_kinase_AS"/>
</dbReference>
<evidence type="ECO:0000259" key="6">
    <source>
        <dbReference type="PROSITE" id="PS50011"/>
    </source>
</evidence>
<evidence type="ECO:0000313" key="7">
    <source>
        <dbReference type="EMBL" id="CBK20498.2"/>
    </source>
</evidence>
<keyword evidence="2" id="KW-0808">Transferase</keyword>
<reference evidence="7" key="1">
    <citation type="submission" date="2010-02" db="EMBL/GenBank/DDBJ databases">
        <title>Sequencing and annotation of the Blastocystis hominis genome.</title>
        <authorList>
            <person name="Wincker P."/>
        </authorList>
    </citation>
    <scope>NUCLEOTIDE SEQUENCE</scope>
    <source>
        <strain evidence="7">Singapore isolate B</strain>
    </source>
</reference>
<dbReference type="InterPro" id="IPR050494">
    <property type="entry name" value="Ser_Thr_dual-spec_kinase"/>
</dbReference>
<evidence type="ECO:0000313" key="8">
    <source>
        <dbReference type="Proteomes" id="UP000008312"/>
    </source>
</evidence>
<dbReference type="SUPFAM" id="SSF56112">
    <property type="entry name" value="Protein kinase-like (PK-like)"/>
    <property type="match status" value="1"/>
</dbReference>
<dbReference type="InterPro" id="IPR011009">
    <property type="entry name" value="Kinase-like_dom_sf"/>
</dbReference>
<evidence type="ECO:0000256" key="4">
    <source>
        <dbReference type="ARBA" id="ARBA00022777"/>
    </source>
</evidence>
<evidence type="ECO:0000256" key="2">
    <source>
        <dbReference type="ARBA" id="ARBA00022679"/>
    </source>
</evidence>
<dbReference type="Gene3D" id="1.10.510.10">
    <property type="entry name" value="Transferase(Phosphotransferase) domain 1"/>
    <property type="match status" value="1"/>
</dbReference>
<keyword evidence="1" id="KW-0723">Serine/threonine-protein kinase</keyword>
<feature type="domain" description="Protein kinase" evidence="6">
    <location>
        <begin position="1"/>
        <end position="197"/>
    </location>
</feature>
<keyword evidence="5" id="KW-0067">ATP-binding</keyword>
<dbReference type="InterPro" id="IPR000719">
    <property type="entry name" value="Prot_kinase_dom"/>
</dbReference>
<evidence type="ECO:0000256" key="1">
    <source>
        <dbReference type="ARBA" id="ARBA00022527"/>
    </source>
</evidence>
<dbReference type="PROSITE" id="PS50011">
    <property type="entry name" value="PROTEIN_KINASE_DOM"/>
    <property type="match status" value="1"/>
</dbReference>
<organism evidence="7">
    <name type="scientific">Blastocystis hominis</name>
    <dbReference type="NCBI Taxonomy" id="12968"/>
    <lineage>
        <taxon>Eukaryota</taxon>
        <taxon>Sar</taxon>
        <taxon>Stramenopiles</taxon>
        <taxon>Bigyra</taxon>
        <taxon>Opalozoa</taxon>
        <taxon>Opalinata</taxon>
        <taxon>Blastocystidae</taxon>
        <taxon>Blastocystis</taxon>
    </lineage>
</organism>
<gene>
    <name evidence="7" type="ORF">GSBLH_T00000820001</name>
</gene>
<dbReference type="SMART" id="SM00220">
    <property type="entry name" value="S_TKc"/>
    <property type="match status" value="1"/>
</dbReference>
<dbReference type="PROSITE" id="PS00108">
    <property type="entry name" value="PROTEIN_KINASE_ST"/>
    <property type="match status" value="1"/>
</dbReference>
<dbReference type="Proteomes" id="UP000008312">
    <property type="component" value="Unassembled WGS sequence"/>
</dbReference>
<keyword evidence="4" id="KW-0418">Kinase</keyword>
<dbReference type="AlphaFoldDB" id="D8LY43"/>
<evidence type="ECO:0000256" key="3">
    <source>
        <dbReference type="ARBA" id="ARBA00022741"/>
    </source>
</evidence>
<accession>D8LY43</accession>
<dbReference type="PANTHER" id="PTHR24058:SF28">
    <property type="entry name" value="SERINE_THREONINE-PROTEIN KINASE MINIBRAIN"/>
    <property type="match status" value="1"/>
</dbReference>
<keyword evidence="8" id="KW-1185">Reference proteome</keyword>